<gene>
    <name evidence="1" type="ORF">SEGD1_219</name>
</gene>
<sequence>MNVNPLAALSGFVAKASTILPKAFSGSQQELALTTYDDMSDVSKWMQQEKFLNFTGMLVPVPPGFNTYVMDHIERLESVWAVLQKIQEGVLTPIDKRFGAMTHDLGMLTLPIGFKFKDLNYPLKNINPKDLVEKLAKSYTNNVIDQRPIEKTYHSAGEIDVAFNRAKALNLEVTKKLQKSIDRTVESINVSVDIISNSQVHPNVAAELVKMADMGADWVELFGLFMKQINELTECLNVTGDRLKTLKANKK</sequence>
<accession>A0A142IIS8</accession>
<organism evidence="1 2">
    <name type="scientific">Enterobacteria phage SEGD1</name>
    <dbReference type="NCBI Taxonomy" id="1805456"/>
    <lineage>
        <taxon>Viruses</taxon>
        <taxon>Duplodnaviria</taxon>
        <taxon>Heunggongvirae</taxon>
        <taxon>Uroviricota</taxon>
        <taxon>Caudoviricetes</taxon>
        <taxon>Chimalliviridae</taxon>
        <taxon>Seoulvirus</taxon>
        <taxon>Seoulvirus SPN3US</taxon>
    </lineage>
</organism>
<proteinExistence type="predicted"/>
<dbReference type="EMBL" id="KU726251">
    <property type="protein sequence ID" value="AMR59866.1"/>
    <property type="molecule type" value="Genomic_DNA"/>
</dbReference>
<evidence type="ECO:0000313" key="1">
    <source>
        <dbReference type="EMBL" id="AMR59866.1"/>
    </source>
</evidence>
<name>A0A142IIS8_9CAUD</name>
<protein>
    <submittedName>
        <fullName evidence="1">Uncharacterized protein</fullName>
    </submittedName>
</protein>
<reference evidence="1 2" key="1">
    <citation type="submission" date="2016-02" db="EMBL/GenBank/DDBJ databases">
        <title>Complete genome sequence of a polyvalent bacteriophage, SEGD1, simultaneously inhibiting both Salmonella enterica and Escherichia coli O157:H7.</title>
        <authorList>
            <person name="Fan J."/>
            <person name="Ma J."/>
        </authorList>
    </citation>
    <scope>NUCLEOTIDE SEQUENCE [LARGE SCALE GENOMIC DNA]</scope>
</reference>
<dbReference type="Proteomes" id="UP000223976">
    <property type="component" value="Segment"/>
</dbReference>
<evidence type="ECO:0000313" key="2">
    <source>
        <dbReference type="Proteomes" id="UP000223976"/>
    </source>
</evidence>